<evidence type="ECO:0000313" key="3">
    <source>
        <dbReference type="EMBL" id="KAF6197393.1"/>
    </source>
</evidence>
<dbReference type="Gene3D" id="4.10.60.10">
    <property type="entry name" value="Zinc finger, CCHC-type"/>
    <property type="match status" value="1"/>
</dbReference>
<dbReference type="GO" id="GO:0008270">
    <property type="term" value="F:zinc ion binding"/>
    <property type="evidence" value="ECO:0007669"/>
    <property type="project" value="InterPro"/>
</dbReference>
<evidence type="ECO:0000313" key="4">
    <source>
        <dbReference type="Proteomes" id="UP000466442"/>
    </source>
</evidence>
<keyword evidence="4" id="KW-1185">Reference proteome</keyword>
<feature type="domain" description="CCHC-type" evidence="2">
    <location>
        <begin position="432"/>
        <end position="448"/>
    </location>
</feature>
<gene>
    <name evidence="3" type="ORF">GE061_020251</name>
</gene>
<accession>A0A8S9WJR7</accession>
<reference evidence="3" key="1">
    <citation type="journal article" date="2021" name="Mol. Ecol. Resour.">
        <title>Apolygus lucorum genome provides insights into omnivorousness and mesophyll feeding.</title>
        <authorList>
            <person name="Liu Y."/>
            <person name="Liu H."/>
            <person name="Wang H."/>
            <person name="Huang T."/>
            <person name="Liu B."/>
            <person name="Yang B."/>
            <person name="Yin L."/>
            <person name="Li B."/>
            <person name="Zhang Y."/>
            <person name="Zhang S."/>
            <person name="Jiang F."/>
            <person name="Zhang X."/>
            <person name="Ren Y."/>
            <person name="Wang B."/>
            <person name="Wang S."/>
            <person name="Lu Y."/>
            <person name="Wu K."/>
            <person name="Fan W."/>
            <person name="Wang G."/>
        </authorList>
    </citation>
    <scope>NUCLEOTIDE SEQUENCE</scope>
    <source>
        <strain evidence="3">12Hb</strain>
    </source>
</reference>
<dbReference type="Proteomes" id="UP000466442">
    <property type="component" value="Unassembled WGS sequence"/>
</dbReference>
<dbReference type="GO" id="GO:0003676">
    <property type="term" value="F:nucleic acid binding"/>
    <property type="evidence" value="ECO:0007669"/>
    <property type="project" value="InterPro"/>
</dbReference>
<dbReference type="OrthoDB" id="8122238at2759"/>
<comment type="caution">
    <text evidence="3">The sequence shown here is derived from an EMBL/GenBank/DDBJ whole genome shotgun (WGS) entry which is preliminary data.</text>
</comment>
<name>A0A8S9WJR7_APOLU</name>
<dbReference type="EMBL" id="WIXP02000099">
    <property type="protein sequence ID" value="KAF6197393.1"/>
    <property type="molecule type" value="Genomic_DNA"/>
</dbReference>
<protein>
    <recommendedName>
        <fullName evidence="2">CCHC-type domain-containing protein</fullName>
    </recommendedName>
</protein>
<sequence>MSNRDGNLSNMDDDRRLSQVNKPGGVQNVSFIGNTLMRSPPLTPGGSKGPTQKSDPAKKRKADSQREDEYEAYMKPMDELQESVQQISEYIVSAESKLNKVQINLLEGILGKITASATRILADNTYLAGQLRAYREVCLREHTSTSSNSYSPIMRTVEAIREDLKGCKADPAGAETLLAIKQMSERFVELREKDGTPNKDETGEWRMDRADWRKKARTEKKLSYAAAVEGGGQPQLEKVETPRAPRIRQFKAAIRSQLIDKGGPTPKKDKTIMVSAKDGSDVLAKFMEAVKPGNIGIEISNVRPTRGGRIALDIPEQADHQVLQDNEDLKKAGLEVTIAPHRLPRMTIFDVPTTWSGEELVEAFMENSIPNIPKEKVKEQFIPVYKVGPKDKPMTHWVVQVSPVMRKHLLDIGRVKLIWFSCRIQDNINVSRCYKCQLYGHVSSVCRNKQICGWCAGLDHAFRDCPNRQKTPCCVNCKAALMECSHDAGSSGCPSLKKAIQQYVRATDYGT</sequence>
<evidence type="ECO:0000256" key="1">
    <source>
        <dbReference type="SAM" id="MobiDB-lite"/>
    </source>
</evidence>
<evidence type="ECO:0000259" key="2">
    <source>
        <dbReference type="SMART" id="SM00343"/>
    </source>
</evidence>
<feature type="domain" description="CCHC-type" evidence="2">
    <location>
        <begin position="451"/>
        <end position="467"/>
    </location>
</feature>
<dbReference type="InterPro" id="IPR036875">
    <property type="entry name" value="Znf_CCHC_sf"/>
</dbReference>
<dbReference type="InterPro" id="IPR001878">
    <property type="entry name" value="Znf_CCHC"/>
</dbReference>
<dbReference type="SMART" id="SM00343">
    <property type="entry name" value="ZnF_C2HC"/>
    <property type="match status" value="2"/>
</dbReference>
<proteinExistence type="predicted"/>
<dbReference type="SUPFAM" id="SSF57756">
    <property type="entry name" value="Retrovirus zinc finger-like domains"/>
    <property type="match status" value="1"/>
</dbReference>
<feature type="compositionally biased region" description="Polar residues" evidence="1">
    <location>
        <begin position="1"/>
        <end position="10"/>
    </location>
</feature>
<dbReference type="AlphaFoldDB" id="A0A8S9WJR7"/>
<feature type="compositionally biased region" description="Polar residues" evidence="1">
    <location>
        <begin position="27"/>
        <end position="37"/>
    </location>
</feature>
<organism evidence="3 4">
    <name type="scientific">Apolygus lucorum</name>
    <name type="common">Small green plant bug</name>
    <name type="synonym">Lygocoris lucorum</name>
    <dbReference type="NCBI Taxonomy" id="248454"/>
    <lineage>
        <taxon>Eukaryota</taxon>
        <taxon>Metazoa</taxon>
        <taxon>Ecdysozoa</taxon>
        <taxon>Arthropoda</taxon>
        <taxon>Hexapoda</taxon>
        <taxon>Insecta</taxon>
        <taxon>Pterygota</taxon>
        <taxon>Neoptera</taxon>
        <taxon>Paraneoptera</taxon>
        <taxon>Hemiptera</taxon>
        <taxon>Heteroptera</taxon>
        <taxon>Panheteroptera</taxon>
        <taxon>Cimicomorpha</taxon>
        <taxon>Miridae</taxon>
        <taxon>Mirini</taxon>
        <taxon>Apolygus</taxon>
    </lineage>
</organism>
<feature type="region of interest" description="Disordered" evidence="1">
    <location>
        <begin position="1"/>
        <end position="69"/>
    </location>
</feature>